<reference evidence="8" key="2">
    <citation type="submission" date="2025-08" db="UniProtKB">
        <authorList>
            <consortium name="RefSeq"/>
        </authorList>
    </citation>
    <scope>IDENTIFICATION</scope>
    <source>
        <tissue evidence="8">Leaf</tissue>
    </source>
</reference>
<proteinExistence type="predicted"/>
<gene>
    <name evidence="8" type="primary">LOC104743718</name>
</gene>
<keyword evidence="3 5" id="KW-1133">Transmembrane helix</keyword>
<evidence type="ECO:0000259" key="6">
    <source>
        <dbReference type="Pfam" id="PF03168"/>
    </source>
</evidence>
<accession>A0ABM0VYG7</accession>
<dbReference type="RefSeq" id="XP_010463067.1">
    <property type="nucleotide sequence ID" value="XM_010464765.1"/>
</dbReference>
<evidence type="ECO:0000256" key="4">
    <source>
        <dbReference type="ARBA" id="ARBA00023136"/>
    </source>
</evidence>
<dbReference type="GeneID" id="104743718"/>
<name>A0ABM0VYG7_CAMSA</name>
<dbReference type="InterPro" id="IPR044839">
    <property type="entry name" value="NDR1-like"/>
</dbReference>
<comment type="subcellular location">
    <subcellularLocation>
        <location evidence="1">Membrane</location>
        <topology evidence="1">Single-pass membrane protein</topology>
    </subcellularLocation>
</comment>
<evidence type="ECO:0000256" key="2">
    <source>
        <dbReference type="ARBA" id="ARBA00022692"/>
    </source>
</evidence>
<dbReference type="Pfam" id="PF03168">
    <property type="entry name" value="LEA_2"/>
    <property type="match status" value="1"/>
</dbReference>
<dbReference type="PANTHER" id="PTHR31234:SF2">
    <property type="entry name" value="OS05G0199100 PROTEIN"/>
    <property type="match status" value="1"/>
</dbReference>
<reference evidence="7" key="1">
    <citation type="journal article" date="2014" name="Nat. Commun.">
        <title>The emerging biofuel crop Camelina sativa retains a highly undifferentiated hexaploid genome structure.</title>
        <authorList>
            <person name="Kagale S."/>
            <person name="Koh C."/>
            <person name="Nixon J."/>
            <person name="Bollina V."/>
            <person name="Clarke W.E."/>
            <person name="Tuteja R."/>
            <person name="Spillane C."/>
            <person name="Robinson S.J."/>
            <person name="Links M.G."/>
            <person name="Clarke C."/>
            <person name="Higgins E.E."/>
            <person name="Huebert T."/>
            <person name="Sharpe A.G."/>
            <person name="Parkin I.A."/>
        </authorList>
    </citation>
    <scope>NUCLEOTIDE SEQUENCE [LARGE SCALE GENOMIC DNA]</scope>
    <source>
        <strain evidence="7">cv. DH55</strain>
    </source>
</reference>
<dbReference type="InterPro" id="IPR004864">
    <property type="entry name" value="LEA_2"/>
</dbReference>
<evidence type="ECO:0000313" key="8">
    <source>
        <dbReference type="RefSeq" id="XP_010463067.1"/>
    </source>
</evidence>
<evidence type="ECO:0000256" key="1">
    <source>
        <dbReference type="ARBA" id="ARBA00004167"/>
    </source>
</evidence>
<evidence type="ECO:0000313" key="7">
    <source>
        <dbReference type="Proteomes" id="UP000694864"/>
    </source>
</evidence>
<keyword evidence="7" id="KW-1185">Reference proteome</keyword>
<organism evidence="7 8">
    <name type="scientific">Camelina sativa</name>
    <name type="common">False flax</name>
    <name type="synonym">Myagrum sativum</name>
    <dbReference type="NCBI Taxonomy" id="90675"/>
    <lineage>
        <taxon>Eukaryota</taxon>
        <taxon>Viridiplantae</taxon>
        <taxon>Streptophyta</taxon>
        <taxon>Embryophyta</taxon>
        <taxon>Tracheophyta</taxon>
        <taxon>Spermatophyta</taxon>
        <taxon>Magnoliopsida</taxon>
        <taxon>eudicotyledons</taxon>
        <taxon>Gunneridae</taxon>
        <taxon>Pentapetalae</taxon>
        <taxon>rosids</taxon>
        <taxon>malvids</taxon>
        <taxon>Brassicales</taxon>
        <taxon>Brassicaceae</taxon>
        <taxon>Camelineae</taxon>
        <taxon>Camelina</taxon>
    </lineage>
</organism>
<protein>
    <submittedName>
        <fullName evidence="8">Syntaxin-24</fullName>
    </submittedName>
</protein>
<feature type="transmembrane region" description="Helical" evidence="5">
    <location>
        <begin position="20"/>
        <end position="42"/>
    </location>
</feature>
<keyword evidence="4 5" id="KW-0472">Membrane</keyword>
<evidence type="ECO:0000256" key="3">
    <source>
        <dbReference type="ARBA" id="ARBA00022989"/>
    </source>
</evidence>
<evidence type="ECO:0000256" key="5">
    <source>
        <dbReference type="SAM" id="Phobius"/>
    </source>
</evidence>
<feature type="domain" description="Late embryogenesis abundant protein LEA-2 subgroup" evidence="6">
    <location>
        <begin position="76"/>
        <end position="123"/>
    </location>
</feature>
<keyword evidence="2 5" id="KW-0812">Transmembrane</keyword>
<dbReference type="Proteomes" id="UP000694864">
    <property type="component" value="Chromosome 14"/>
</dbReference>
<dbReference type="PANTHER" id="PTHR31234">
    <property type="entry name" value="LATE EMBRYOGENESIS ABUNDANT (LEA) HYDROXYPROLINE-RICH GLYCOPROTEIN FAMILY"/>
    <property type="match status" value="1"/>
</dbReference>
<sequence>MADVSECALVRCLCCPCECALNFFISLLLFICYASFIAWIMVISNDVKFQVYDAELTHFNLENNNTNLHYNLTLYLSIRNSKSSIGIHYDRFEANVYYMNQRLGAVPMPSFHQGNKNTTALKAVLEGQNLVLFDDEGRTKFDDDRKTGVLQNRREDEYWL</sequence>